<dbReference type="InterPro" id="IPR048147">
    <property type="entry name" value="CBO0543-like"/>
</dbReference>
<feature type="transmembrane region" description="Helical" evidence="1">
    <location>
        <begin position="101"/>
        <end position="119"/>
    </location>
</feature>
<comment type="caution">
    <text evidence="2">The sequence shown here is derived from an EMBL/GenBank/DDBJ whole genome shotgun (WGS) entry which is preliminary data.</text>
</comment>
<protein>
    <submittedName>
        <fullName evidence="2">CBO0543 family protein</fullName>
    </submittedName>
</protein>
<evidence type="ECO:0000313" key="2">
    <source>
        <dbReference type="EMBL" id="MDZ5472387.1"/>
    </source>
</evidence>
<evidence type="ECO:0000313" key="3">
    <source>
        <dbReference type="Proteomes" id="UP001290455"/>
    </source>
</evidence>
<feature type="transmembrane region" description="Helical" evidence="1">
    <location>
        <begin position="126"/>
        <end position="145"/>
    </location>
</feature>
<dbReference type="RefSeq" id="WP_322446677.1">
    <property type="nucleotide sequence ID" value="NZ_JAXOFX010000006.1"/>
</dbReference>
<feature type="transmembrane region" description="Helical" evidence="1">
    <location>
        <begin position="64"/>
        <end position="81"/>
    </location>
</feature>
<keyword evidence="1" id="KW-1133">Transmembrane helix</keyword>
<feature type="transmembrane region" description="Helical" evidence="1">
    <location>
        <begin position="157"/>
        <end position="175"/>
    </location>
</feature>
<dbReference type="NCBIfam" id="NF041644">
    <property type="entry name" value="CBO0543_fam"/>
    <property type="match status" value="1"/>
</dbReference>
<dbReference type="Proteomes" id="UP001290455">
    <property type="component" value="Unassembled WGS sequence"/>
</dbReference>
<organism evidence="2 3">
    <name type="scientific">Robertmurraya mangrovi</name>
    <dbReference type="NCBI Taxonomy" id="3098077"/>
    <lineage>
        <taxon>Bacteria</taxon>
        <taxon>Bacillati</taxon>
        <taxon>Bacillota</taxon>
        <taxon>Bacilli</taxon>
        <taxon>Bacillales</taxon>
        <taxon>Bacillaceae</taxon>
        <taxon>Robertmurraya</taxon>
    </lineage>
</organism>
<sequence length="193" mass="22785">MVNDKYVSLVDKNGNEIEKLVYERIDIWKEYVLFSELWWLGVALSIIPWIIWFLIRKKDSADRLMYAALFVMVISLCLDVLGDQLGIWSYRYNVIPVLPTYLPWDITLMPVTVIVILQFKPEGNPFVKALIFAIISSYLAEPFFNKLQIYNLKHWKYTYSLPIQILIYLLAHYITKKDNFALLIKSKKVEPRS</sequence>
<keyword evidence="3" id="KW-1185">Reference proteome</keyword>
<accession>A0ABU5IZ66</accession>
<keyword evidence="1" id="KW-0812">Transmembrane</keyword>
<dbReference type="EMBL" id="JAXOFX010000006">
    <property type="protein sequence ID" value="MDZ5472387.1"/>
    <property type="molecule type" value="Genomic_DNA"/>
</dbReference>
<keyword evidence="1" id="KW-0472">Membrane</keyword>
<reference evidence="2 3" key="1">
    <citation type="submission" date="2023-11" db="EMBL/GenBank/DDBJ databases">
        <title>Bacillus jintuensis, isolated from a mudflat on the Beibu Gulf coast.</title>
        <authorList>
            <person name="Li M."/>
        </authorList>
    </citation>
    <scope>NUCLEOTIDE SEQUENCE [LARGE SCALE GENOMIC DNA]</scope>
    <source>
        <strain evidence="2 3">31A1R</strain>
    </source>
</reference>
<gene>
    <name evidence="2" type="ORF">SM124_11570</name>
</gene>
<feature type="transmembrane region" description="Helical" evidence="1">
    <location>
        <begin position="37"/>
        <end position="55"/>
    </location>
</feature>
<proteinExistence type="predicted"/>
<name>A0ABU5IZ66_9BACI</name>
<evidence type="ECO:0000256" key="1">
    <source>
        <dbReference type="SAM" id="Phobius"/>
    </source>
</evidence>